<dbReference type="PANTHER" id="PTHR21666:SF270">
    <property type="entry name" value="MUREIN HYDROLASE ACTIVATOR ENVC"/>
    <property type="match status" value="1"/>
</dbReference>
<protein>
    <submittedName>
        <fullName evidence="2">Metalloendopeptidase</fullName>
    </submittedName>
</protein>
<dbReference type="FunFam" id="2.70.70.10:FF:000006">
    <property type="entry name" value="M23 family peptidase"/>
    <property type="match status" value="1"/>
</dbReference>
<gene>
    <name evidence="2" type="ORF">OZSIB_1950</name>
</gene>
<comment type="caution">
    <text evidence="2">The sequence shown here is derived from an EMBL/GenBank/DDBJ whole genome shotgun (WGS) entry which is preliminary data.</text>
</comment>
<dbReference type="Pfam" id="PF01476">
    <property type="entry name" value="LysM"/>
    <property type="match status" value="3"/>
</dbReference>
<accession>A0A367ZKJ6</accession>
<dbReference type="InterPro" id="IPR050570">
    <property type="entry name" value="Cell_wall_metabolism_enzyme"/>
</dbReference>
<dbReference type="GO" id="GO:0004222">
    <property type="term" value="F:metalloendopeptidase activity"/>
    <property type="evidence" value="ECO:0007669"/>
    <property type="project" value="TreeGrafter"/>
</dbReference>
<feature type="domain" description="LysM" evidence="1">
    <location>
        <begin position="116"/>
        <end position="160"/>
    </location>
</feature>
<dbReference type="Pfam" id="PF01551">
    <property type="entry name" value="Peptidase_M23"/>
    <property type="match status" value="1"/>
</dbReference>
<dbReference type="CDD" id="cd00118">
    <property type="entry name" value="LysM"/>
    <property type="match status" value="3"/>
</dbReference>
<dbReference type="SMART" id="SM00257">
    <property type="entry name" value="LysM"/>
    <property type="match status" value="3"/>
</dbReference>
<dbReference type="SUPFAM" id="SSF51261">
    <property type="entry name" value="Duplicated hybrid motif"/>
    <property type="match status" value="1"/>
</dbReference>
<feature type="domain" description="LysM" evidence="1">
    <location>
        <begin position="167"/>
        <end position="210"/>
    </location>
</feature>
<reference evidence="2 3" key="1">
    <citation type="submission" date="2018-05" db="EMBL/GenBank/DDBJ databases">
        <title>A metagenomic window into the 2 km-deep terrestrial subsurface aquifer revealed taxonomically and functionally diverse microbial community comprising novel uncultured bacterial lineages.</title>
        <authorList>
            <person name="Kadnikov V.V."/>
            <person name="Mardanov A.V."/>
            <person name="Beletsky A.V."/>
            <person name="Banks D."/>
            <person name="Pimenov N.V."/>
            <person name="Frank Y.A."/>
            <person name="Karnachuk O.V."/>
            <person name="Ravin N.V."/>
        </authorList>
    </citation>
    <scope>NUCLEOTIDE SEQUENCE [LARGE SCALE GENOMIC DNA]</scope>
    <source>
        <strain evidence="2">BY5</strain>
    </source>
</reference>
<dbReference type="Gene3D" id="2.70.70.10">
    <property type="entry name" value="Glucose Permease (Domain IIA)"/>
    <property type="match status" value="1"/>
</dbReference>
<dbReference type="InterPro" id="IPR018392">
    <property type="entry name" value="LysM"/>
</dbReference>
<dbReference type="EMBL" id="QOQW01000030">
    <property type="protein sequence ID" value="RCK77912.1"/>
    <property type="molecule type" value="Genomic_DNA"/>
</dbReference>
<dbReference type="AlphaFoldDB" id="A0A367ZKJ6"/>
<dbReference type="Proteomes" id="UP000252355">
    <property type="component" value="Unassembled WGS sequence"/>
</dbReference>
<dbReference type="InterPro" id="IPR011055">
    <property type="entry name" value="Dup_hybrid_motif"/>
</dbReference>
<evidence type="ECO:0000313" key="2">
    <source>
        <dbReference type="EMBL" id="RCK77912.1"/>
    </source>
</evidence>
<dbReference type="CDD" id="cd12797">
    <property type="entry name" value="M23_peptidase"/>
    <property type="match status" value="1"/>
</dbReference>
<evidence type="ECO:0000313" key="3">
    <source>
        <dbReference type="Proteomes" id="UP000252355"/>
    </source>
</evidence>
<name>A0A367ZKJ6_9BACT</name>
<dbReference type="InterPro" id="IPR016047">
    <property type="entry name" value="M23ase_b-sheet_dom"/>
</dbReference>
<sequence length="565" mass="59845">MWSKLRARHYAIILLLAVVTLETSAIAVDRFLSRGQDTAFAIEGKFRNNPFMERFQLAEANAAPLPATLPIQRPGALVSRVSLSKQDMAGVAKPALAAALPAPAALAELNAVQDWLEYTVKKGDSLAQVAGLFGVKSAHLAAANDLTEEKNLKVGQKLRIPLSSSRLVYTVKAGDSLSKIAGRFGVTIQDLITENNLKTYSLTEDQKLTIPLRVQTSALTMVKTETAAPTPLQIIRDNPAAAAPNRAQLAMVPSPNKLQMVGNPSLPTALKIVRAPLPEAPAAAPLAAPAPAPVAAPASAKVQAPAPAPVAAPAPAVRPSLPVAAAPTAPAAQVVPAVAPVAAPAPAERTLAVKATTTTTESIPTGDDEIKIILYTVKDGDNLAKIARDYKTSISQIVSHNALSNGNLKVGQQVKIPVTKRFYRVMQVTSRKTPPRLRFHMPVAGHVTDGYGWRNHPVWRKRLFHAGVDIAACTGSPITAALPGQVVYAGWRSGYGKLIIIRHANGLSTRYGHCSSFTVRRGQMVRAGQMIGRVGSTGVATGPHLHFEIRRNGKTLNPHTLLAGL</sequence>
<dbReference type="InterPro" id="IPR036779">
    <property type="entry name" value="LysM_dom_sf"/>
</dbReference>
<feature type="domain" description="LysM" evidence="1">
    <location>
        <begin position="373"/>
        <end position="416"/>
    </location>
</feature>
<dbReference type="PROSITE" id="PS51782">
    <property type="entry name" value="LYSM"/>
    <property type="match status" value="3"/>
</dbReference>
<evidence type="ECO:0000259" key="1">
    <source>
        <dbReference type="PROSITE" id="PS51782"/>
    </source>
</evidence>
<dbReference type="PANTHER" id="PTHR21666">
    <property type="entry name" value="PEPTIDASE-RELATED"/>
    <property type="match status" value="1"/>
</dbReference>
<organism evidence="2 3">
    <name type="scientific">Candidatus Ozemobacter sibiricus</name>
    <dbReference type="NCBI Taxonomy" id="2268124"/>
    <lineage>
        <taxon>Bacteria</taxon>
        <taxon>Candidatus Ozemobacteria</taxon>
        <taxon>Candidatus Ozemobacterales</taxon>
        <taxon>Candidatus Ozemobacteraceae</taxon>
        <taxon>Candidatus Ozemobacter</taxon>
    </lineage>
</organism>
<dbReference type="SUPFAM" id="SSF54106">
    <property type="entry name" value="LysM domain"/>
    <property type="match status" value="2"/>
</dbReference>
<dbReference type="Gene3D" id="3.10.350.10">
    <property type="entry name" value="LysM domain"/>
    <property type="match status" value="3"/>
</dbReference>
<proteinExistence type="predicted"/>